<organism evidence="3 4">
    <name type="scientific">Emergomyces pasteurianus Ep9510</name>
    <dbReference type="NCBI Taxonomy" id="1447872"/>
    <lineage>
        <taxon>Eukaryota</taxon>
        <taxon>Fungi</taxon>
        <taxon>Dikarya</taxon>
        <taxon>Ascomycota</taxon>
        <taxon>Pezizomycotina</taxon>
        <taxon>Eurotiomycetes</taxon>
        <taxon>Eurotiomycetidae</taxon>
        <taxon>Onygenales</taxon>
        <taxon>Ajellomycetaceae</taxon>
        <taxon>Emergomyces</taxon>
    </lineage>
</organism>
<keyword evidence="2" id="KW-1133">Transmembrane helix</keyword>
<dbReference type="EMBL" id="LGRN01000231">
    <property type="protein sequence ID" value="OJD14264.1"/>
    <property type="molecule type" value="Genomic_DNA"/>
</dbReference>
<gene>
    <name evidence="3" type="ORF">AJ78_05366</name>
</gene>
<feature type="region of interest" description="Disordered" evidence="1">
    <location>
        <begin position="213"/>
        <end position="238"/>
    </location>
</feature>
<evidence type="ECO:0000313" key="3">
    <source>
        <dbReference type="EMBL" id="OJD14264.1"/>
    </source>
</evidence>
<dbReference type="AlphaFoldDB" id="A0A1J9PCI9"/>
<comment type="caution">
    <text evidence="3">The sequence shown here is derived from an EMBL/GenBank/DDBJ whole genome shotgun (WGS) entry which is preliminary data.</text>
</comment>
<keyword evidence="2" id="KW-0812">Transmembrane</keyword>
<evidence type="ECO:0000313" key="4">
    <source>
        <dbReference type="Proteomes" id="UP000182235"/>
    </source>
</evidence>
<feature type="region of interest" description="Disordered" evidence="1">
    <location>
        <begin position="1"/>
        <end position="22"/>
    </location>
</feature>
<dbReference type="VEuPathDB" id="FungiDB:AJ78_05366"/>
<dbReference type="Proteomes" id="UP000182235">
    <property type="component" value="Unassembled WGS sequence"/>
</dbReference>
<evidence type="ECO:0000256" key="2">
    <source>
        <dbReference type="SAM" id="Phobius"/>
    </source>
</evidence>
<reference evidence="3 4" key="1">
    <citation type="submission" date="2015-07" db="EMBL/GenBank/DDBJ databases">
        <title>Emmonsia species relationships and genome sequence.</title>
        <authorList>
            <consortium name="The Broad Institute Genomics Platform"/>
            <person name="Cuomo C.A."/>
            <person name="Munoz J.F."/>
            <person name="Imamovic A."/>
            <person name="Priest M.E."/>
            <person name="Young S."/>
            <person name="Clay O.K."/>
            <person name="McEwen J.G."/>
        </authorList>
    </citation>
    <scope>NUCLEOTIDE SEQUENCE [LARGE SCALE GENOMIC DNA]</scope>
    <source>
        <strain evidence="3 4">UAMH 9510</strain>
    </source>
</reference>
<accession>A0A1J9PCI9</accession>
<feature type="compositionally biased region" description="Basic and acidic residues" evidence="1">
    <location>
        <begin position="213"/>
        <end position="230"/>
    </location>
</feature>
<keyword evidence="4" id="KW-1185">Reference proteome</keyword>
<evidence type="ECO:0000256" key="1">
    <source>
        <dbReference type="SAM" id="MobiDB-lite"/>
    </source>
</evidence>
<name>A0A1J9PCI9_9EURO</name>
<sequence length="312" mass="34885">MLSPSTALSPPSLPETPDLLPTKNRLITNTTNETATATATVVSQRPIQASIVLSSLIPALLLFIYALYTIHRIRQSKKPFTEIKKFLHAHTCIPRNGKGRRGGNDDGYIQHINAECLMNSVDDCVARDELGVSASDDRGYYYHYYYGHNGLDGQQQRIDTSMMWGRISQGRYGRRRRHSSYQLIDIVGSDADTTGSDTDTVSDLPLSDIGRGFDNDHGHNHNRNRNHEQMTLDDGYPQGYACNHPASQKVAAGFDLSKYFDPRTSRLRDNNAPLRLEAEIGSNVKEEDGYIASWIHGSVDWVVAKFIGWLAD</sequence>
<feature type="compositionally biased region" description="Low complexity" evidence="1">
    <location>
        <begin position="1"/>
        <end position="10"/>
    </location>
</feature>
<feature type="transmembrane region" description="Helical" evidence="2">
    <location>
        <begin position="47"/>
        <end position="68"/>
    </location>
</feature>
<keyword evidence="2" id="KW-0472">Membrane</keyword>
<proteinExistence type="predicted"/>
<dbReference type="OrthoDB" id="4188521at2759"/>
<protein>
    <submittedName>
        <fullName evidence="3">Uncharacterized protein</fullName>
    </submittedName>
</protein>